<gene>
    <name evidence="1" type="ORF">A2845_06025</name>
</gene>
<evidence type="ECO:0000313" key="2">
    <source>
        <dbReference type="Proteomes" id="UP000177122"/>
    </source>
</evidence>
<comment type="caution">
    <text evidence="1">The sequence shown here is derived from an EMBL/GenBank/DDBJ whole genome shotgun (WGS) entry which is preliminary data.</text>
</comment>
<evidence type="ECO:0008006" key="3">
    <source>
        <dbReference type="Google" id="ProtNLM"/>
    </source>
</evidence>
<protein>
    <recommendedName>
        <fullName evidence="3">HTH arsR-type domain-containing protein</fullName>
    </recommendedName>
</protein>
<proteinExistence type="predicted"/>
<evidence type="ECO:0000313" key="1">
    <source>
        <dbReference type="EMBL" id="OGZ06447.1"/>
    </source>
</evidence>
<accession>A0A1G2CYV0</accession>
<dbReference type="EMBL" id="MHLI01000002">
    <property type="protein sequence ID" value="OGZ06447.1"/>
    <property type="molecule type" value="Genomic_DNA"/>
</dbReference>
<reference evidence="1 2" key="1">
    <citation type="journal article" date="2016" name="Nat. Commun.">
        <title>Thousands of microbial genomes shed light on interconnected biogeochemical processes in an aquifer system.</title>
        <authorList>
            <person name="Anantharaman K."/>
            <person name="Brown C.T."/>
            <person name="Hug L.A."/>
            <person name="Sharon I."/>
            <person name="Castelle C.J."/>
            <person name="Probst A.J."/>
            <person name="Thomas B.C."/>
            <person name="Singh A."/>
            <person name="Wilkins M.J."/>
            <person name="Karaoz U."/>
            <person name="Brodie E.L."/>
            <person name="Williams K.H."/>
            <person name="Hubbard S.S."/>
            <person name="Banfield J.F."/>
        </authorList>
    </citation>
    <scope>NUCLEOTIDE SEQUENCE [LARGE SCALE GENOMIC DNA]</scope>
</reference>
<name>A0A1G2CYV0_9BACT</name>
<sequence>MDILAKLFGSPARVKLMRLFLMNPEDVFDKIEMGKRSKVTGATLSKEVRMLLDVGLIKQRVVVKMKPKKNGKDGALEKHKVTGFGMDSTFPFLAALRSLVTEIALGKEDVAARFRNCGQLKLIIVSGIFIDEIDSRVDVLLVGEKMKKPVIEGVLRRLEAELGKELTYGMMETSEFEYRFGIYDKFIRDIIDYPHLVVLNKLNLF</sequence>
<organism evidence="1 2">
    <name type="scientific">Candidatus Lloydbacteria bacterium RIFCSPHIGHO2_01_FULL_49_22</name>
    <dbReference type="NCBI Taxonomy" id="1798658"/>
    <lineage>
        <taxon>Bacteria</taxon>
        <taxon>Candidatus Lloydiibacteriota</taxon>
    </lineage>
</organism>
<dbReference type="Proteomes" id="UP000177122">
    <property type="component" value="Unassembled WGS sequence"/>
</dbReference>
<dbReference type="AlphaFoldDB" id="A0A1G2CYV0"/>